<dbReference type="EMBL" id="JAGGLB010000001">
    <property type="protein sequence ID" value="MBP1988414.1"/>
    <property type="molecule type" value="Genomic_DNA"/>
</dbReference>
<accession>A0ABS4ILK0</accession>
<dbReference type="InterPro" id="IPR000524">
    <property type="entry name" value="Tscrpt_reg_HTH_GntR"/>
</dbReference>
<dbReference type="Gene3D" id="1.10.10.10">
    <property type="entry name" value="Winged helix-like DNA-binding domain superfamily/Winged helix DNA-binding domain"/>
    <property type="match status" value="1"/>
</dbReference>
<dbReference type="InterPro" id="IPR036390">
    <property type="entry name" value="WH_DNA-bd_sf"/>
</dbReference>
<dbReference type="InterPro" id="IPR036388">
    <property type="entry name" value="WH-like_DNA-bd_sf"/>
</dbReference>
<keyword evidence="3" id="KW-0804">Transcription</keyword>
<dbReference type="InterPro" id="IPR050490">
    <property type="entry name" value="Bact_solute-bd_prot1"/>
</dbReference>
<sequence>MRRESEFRYSKLANMLREQILSGYIKPGQFLLSENELCKHYNLSRTSVRKSLDQLQQEGLIVKKVGQGTTVALDLVIPENYRKVLRIFAAAPSFFANQCMDLIIQAFQSKYPHVEVKLYNFPAQDFWGYVRSNSENGLKPDIIFTADRHCFEAEGEEKFIDLKVPLADSLALLYPRLVDAFHRNDEMLAVPVTFSTIYLVYNPDLFDKYGIAQPELGWSKADFLRAARELTLDTNGDGILDQYGFSISTGLNRWPVFALQNGFSFKEPVKLEAIEKTLNFMHDLLYRERIAIMNPRTQVESEAFVYGKAGMLLTNSVELAGWGKEKLQFEPKVASLPFGENQSTLMLASVFMVPADGGAVDWALRFLETALSKEVQEEISKDAGYLSVLSSVNEEKWDRLTLESLNIVEDRIENSLFLNEMYDDPKVLEELEAAMVLYWCGLESAEAAAQGIARVIKN</sequence>
<evidence type="ECO:0000256" key="1">
    <source>
        <dbReference type="ARBA" id="ARBA00023015"/>
    </source>
</evidence>
<evidence type="ECO:0000256" key="2">
    <source>
        <dbReference type="ARBA" id="ARBA00023125"/>
    </source>
</evidence>
<dbReference type="SMART" id="SM00345">
    <property type="entry name" value="HTH_GNTR"/>
    <property type="match status" value="1"/>
</dbReference>
<keyword evidence="5" id="KW-0813">Transport</keyword>
<dbReference type="PROSITE" id="PS50949">
    <property type="entry name" value="HTH_GNTR"/>
    <property type="match status" value="1"/>
</dbReference>
<evidence type="ECO:0000256" key="3">
    <source>
        <dbReference type="ARBA" id="ARBA00023163"/>
    </source>
</evidence>
<dbReference type="PRINTS" id="PR00035">
    <property type="entry name" value="HTHGNTR"/>
</dbReference>
<dbReference type="Proteomes" id="UP001519287">
    <property type="component" value="Unassembled WGS sequence"/>
</dbReference>
<dbReference type="Pfam" id="PF13416">
    <property type="entry name" value="SBP_bac_8"/>
    <property type="match status" value="1"/>
</dbReference>
<keyword evidence="1" id="KW-0805">Transcription regulation</keyword>
<comment type="caution">
    <text evidence="5">The sequence shown here is derived from an EMBL/GenBank/DDBJ whole genome shotgun (WGS) entry which is preliminary data.</text>
</comment>
<evidence type="ECO:0000313" key="6">
    <source>
        <dbReference type="Proteomes" id="UP001519287"/>
    </source>
</evidence>
<evidence type="ECO:0000259" key="4">
    <source>
        <dbReference type="PROSITE" id="PS50949"/>
    </source>
</evidence>
<dbReference type="SUPFAM" id="SSF53850">
    <property type="entry name" value="Periplasmic binding protein-like II"/>
    <property type="match status" value="1"/>
</dbReference>
<protein>
    <submittedName>
        <fullName evidence="5">Multiple sugar transport system substrate-binding protein</fullName>
    </submittedName>
</protein>
<dbReference type="CDD" id="cd07377">
    <property type="entry name" value="WHTH_GntR"/>
    <property type="match status" value="1"/>
</dbReference>
<reference evidence="5 6" key="1">
    <citation type="submission" date="2021-03" db="EMBL/GenBank/DDBJ databases">
        <title>Genomic Encyclopedia of Type Strains, Phase IV (KMG-IV): sequencing the most valuable type-strain genomes for metagenomic binning, comparative biology and taxonomic classification.</title>
        <authorList>
            <person name="Goeker M."/>
        </authorList>
    </citation>
    <scope>NUCLEOTIDE SEQUENCE [LARGE SCALE GENOMIC DNA]</scope>
    <source>
        <strain evidence="5 6">DSM 26048</strain>
    </source>
</reference>
<evidence type="ECO:0000313" key="5">
    <source>
        <dbReference type="EMBL" id="MBP1988414.1"/>
    </source>
</evidence>
<proteinExistence type="predicted"/>
<keyword evidence="2" id="KW-0238">DNA-binding</keyword>
<keyword evidence="6" id="KW-1185">Reference proteome</keyword>
<dbReference type="PANTHER" id="PTHR43649:SF12">
    <property type="entry name" value="DIACETYLCHITOBIOSE BINDING PROTEIN DASA"/>
    <property type="match status" value="1"/>
</dbReference>
<feature type="domain" description="HTH gntR-type" evidence="4">
    <location>
        <begin position="6"/>
        <end position="74"/>
    </location>
</feature>
<dbReference type="SUPFAM" id="SSF46785">
    <property type="entry name" value="Winged helix' DNA-binding domain"/>
    <property type="match status" value="1"/>
</dbReference>
<dbReference type="InterPro" id="IPR006059">
    <property type="entry name" value="SBP"/>
</dbReference>
<dbReference type="PANTHER" id="PTHR43649">
    <property type="entry name" value="ARABINOSE-BINDING PROTEIN-RELATED"/>
    <property type="match status" value="1"/>
</dbReference>
<dbReference type="Gene3D" id="3.40.190.10">
    <property type="entry name" value="Periplasmic binding protein-like II"/>
    <property type="match status" value="1"/>
</dbReference>
<dbReference type="RefSeq" id="WP_209968264.1">
    <property type="nucleotide sequence ID" value="NZ_JAGGLB010000001.1"/>
</dbReference>
<organism evidence="5 6">
    <name type="scientific">Paenibacillus eucommiae</name>
    <dbReference type="NCBI Taxonomy" id="1355755"/>
    <lineage>
        <taxon>Bacteria</taxon>
        <taxon>Bacillati</taxon>
        <taxon>Bacillota</taxon>
        <taxon>Bacilli</taxon>
        <taxon>Bacillales</taxon>
        <taxon>Paenibacillaceae</taxon>
        <taxon>Paenibacillus</taxon>
    </lineage>
</organism>
<gene>
    <name evidence="5" type="ORF">J2Z66_000009</name>
</gene>
<name>A0ABS4ILK0_9BACL</name>
<dbReference type="Pfam" id="PF00392">
    <property type="entry name" value="GntR"/>
    <property type="match status" value="1"/>
</dbReference>
<keyword evidence="5" id="KW-0762">Sugar transport</keyword>